<comment type="caution">
    <text evidence="1">The sequence shown here is derived from an EMBL/GenBank/DDBJ whole genome shotgun (WGS) entry which is preliminary data.</text>
</comment>
<name>A0A835A3A8_TETSI</name>
<dbReference type="Proteomes" id="UP000655225">
    <property type="component" value="Unassembled WGS sequence"/>
</dbReference>
<dbReference type="OrthoDB" id="185373at2759"/>
<dbReference type="EMBL" id="JABCRI010000001">
    <property type="protein sequence ID" value="KAF8413781.1"/>
    <property type="molecule type" value="Genomic_DNA"/>
</dbReference>
<evidence type="ECO:0008006" key="3">
    <source>
        <dbReference type="Google" id="ProtNLM"/>
    </source>
</evidence>
<dbReference type="PANTHER" id="PTHR47928:SF81">
    <property type="entry name" value="OS01G0754700 PROTEIN"/>
    <property type="match status" value="1"/>
</dbReference>
<dbReference type="Gene3D" id="1.25.40.10">
    <property type="entry name" value="Tetratricopeptide repeat domain"/>
    <property type="match status" value="1"/>
</dbReference>
<sequence length="120" mass="13343">MARPLLTQLLEFKTELTTTKKPEICYLNLKNMTSLESSVKVFNKMTRNLISWTTTLISAIGGLHGYAGDAHNRFRGMELLGFKPDGVALMAMLLACRHIGSVEEGMELYGRMKGSYGVEP</sequence>
<dbReference type="PANTHER" id="PTHR47928">
    <property type="entry name" value="REPEAT-CONTAINING PROTEIN, PUTATIVE-RELATED"/>
    <property type="match status" value="1"/>
</dbReference>
<reference evidence="1 2" key="1">
    <citation type="submission" date="2020-04" db="EMBL/GenBank/DDBJ databases">
        <title>Plant Genome Project.</title>
        <authorList>
            <person name="Zhang R.-G."/>
        </authorList>
    </citation>
    <scope>NUCLEOTIDE SEQUENCE [LARGE SCALE GENOMIC DNA]</scope>
    <source>
        <strain evidence="1">YNK0</strain>
        <tissue evidence="1">Leaf</tissue>
    </source>
</reference>
<gene>
    <name evidence="1" type="ORF">HHK36_001774</name>
</gene>
<dbReference type="InterPro" id="IPR011990">
    <property type="entry name" value="TPR-like_helical_dom_sf"/>
</dbReference>
<evidence type="ECO:0000313" key="1">
    <source>
        <dbReference type="EMBL" id="KAF8413781.1"/>
    </source>
</evidence>
<organism evidence="1 2">
    <name type="scientific">Tetracentron sinense</name>
    <name type="common">Spur-leaf</name>
    <dbReference type="NCBI Taxonomy" id="13715"/>
    <lineage>
        <taxon>Eukaryota</taxon>
        <taxon>Viridiplantae</taxon>
        <taxon>Streptophyta</taxon>
        <taxon>Embryophyta</taxon>
        <taxon>Tracheophyta</taxon>
        <taxon>Spermatophyta</taxon>
        <taxon>Magnoliopsida</taxon>
        <taxon>Trochodendrales</taxon>
        <taxon>Trochodendraceae</taxon>
        <taxon>Tetracentron</taxon>
    </lineage>
</organism>
<accession>A0A835A3A8</accession>
<protein>
    <recommendedName>
        <fullName evidence="3">Pentatricopeptide repeat-containing protein</fullName>
    </recommendedName>
</protein>
<keyword evidence="2" id="KW-1185">Reference proteome</keyword>
<dbReference type="AlphaFoldDB" id="A0A835A3A8"/>
<evidence type="ECO:0000313" key="2">
    <source>
        <dbReference type="Proteomes" id="UP000655225"/>
    </source>
</evidence>
<proteinExistence type="predicted"/>
<dbReference type="InterPro" id="IPR050421">
    <property type="entry name" value="PPR"/>
</dbReference>